<gene>
    <name evidence="1" type="ORF">ACERZ8_13340</name>
</gene>
<dbReference type="RefSeq" id="WP_407592658.1">
    <property type="nucleotide sequence ID" value="NZ_JBHDIY010000002.1"/>
</dbReference>
<evidence type="ECO:0000313" key="2">
    <source>
        <dbReference type="Proteomes" id="UP001627408"/>
    </source>
</evidence>
<organism evidence="1 2">
    <name type="scientific">Tateyamaria armeniaca</name>
    <dbReference type="NCBI Taxonomy" id="2518930"/>
    <lineage>
        <taxon>Bacteria</taxon>
        <taxon>Pseudomonadati</taxon>
        <taxon>Pseudomonadota</taxon>
        <taxon>Alphaproteobacteria</taxon>
        <taxon>Rhodobacterales</taxon>
        <taxon>Roseobacteraceae</taxon>
        <taxon>Tateyamaria</taxon>
    </lineage>
</organism>
<comment type="caution">
    <text evidence="1">The sequence shown here is derived from an EMBL/GenBank/DDBJ whole genome shotgun (WGS) entry which is preliminary data.</text>
</comment>
<name>A0ABW8UYR4_9RHOB</name>
<accession>A0ABW8UYR4</accession>
<sequence>MPRSVLITTSVLVVLAGIAGFWLGQRQVDLDATGIINAVAERYVAEHGGSVTECLGWAGEGASVFQVTCGDVTYQVDRFGTVRIAPEGDL</sequence>
<reference evidence="1 2" key="1">
    <citation type="submission" date="2024-08" db="EMBL/GenBank/DDBJ databases">
        <title>Tateyamaria sp. nov., isolated from marine algae.</title>
        <authorList>
            <person name="Choi B.J."/>
            <person name="Kim J.M."/>
            <person name="Lee J.K."/>
            <person name="Choi D.G."/>
            <person name="Bayburt H."/>
            <person name="Baek J.H."/>
            <person name="Han D.M."/>
            <person name="Jeon C.O."/>
        </authorList>
    </citation>
    <scope>NUCLEOTIDE SEQUENCE [LARGE SCALE GENOMIC DNA]</scope>
    <source>
        <strain evidence="1 2">KMU-156</strain>
    </source>
</reference>
<proteinExistence type="predicted"/>
<evidence type="ECO:0000313" key="1">
    <source>
        <dbReference type="EMBL" id="MFL4470817.1"/>
    </source>
</evidence>
<keyword evidence="2" id="KW-1185">Reference proteome</keyword>
<evidence type="ECO:0008006" key="3">
    <source>
        <dbReference type="Google" id="ProtNLM"/>
    </source>
</evidence>
<dbReference type="Proteomes" id="UP001627408">
    <property type="component" value="Unassembled WGS sequence"/>
</dbReference>
<dbReference type="EMBL" id="JBHDIY010000002">
    <property type="protein sequence ID" value="MFL4470817.1"/>
    <property type="molecule type" value="Genomic_DNA"/>
</dbReference>
<protein>
    <recommendedName>
        <fullName evidence="3">PepSY domain-containing protein</fullName>
    </recommendedName>
</protein>